<keyword evidence="4" id="KW-0560">Oxidoreductase</keyword>
<evidence type="ECO:0000256" key="2">
    <source>
        <dbReference type="ARBA" id="ARBA00022630"/>
    </source>
</evidence>
<keyword evidence="7" id="KW-1185">Reference proteome</keyword>
<dbReference type="SUPFAM" id="SSF56425">
    <property type="entry name" value="Succinate dehydrogenase/fumarate reductase flavoprotein, catalytic domain"/>
    <property type="match status" value="1"/>
</dbReference>
<dbReference type="InterPro" id="IPR036188">
    <property type="entry name" value="FAD/NAD-bd_sf"/>
</dbReference>
<name>A0ABP0C1D5_9PEZI</name>
<proteinExistence type="predicted"/>
<keyword evidence="3" id="KW-0274">FAD</keyword>
<evidence type="ECO:0000259" key="5">
    <source>
        <dbReference type="Pfam" id="PF00890"/>
    </source>
</evidence>
<comment type="caution">
    <text evidence="6">The sequence shown here is derived from an EMBL/GenBank/DDBJ whole genome shotgun (WGS) entry which is preliminary data.</text>
</comment>
<sequence length="427" mass="46801">MFLRVLVVEKTRYFGGTTAFSGGGAWIPNNKYQPTINISDSTEDAEKYIGAVMGALYEEGDKKKLEAFLRSGPEMVRWIEESSLIRFQPTSLPDYHVAKPGASAGRTIVPSDFNDMGRITGVFRSVPNFLFATRKFLHYGFDLLVYGKGTYMANGNALVGQLVESLREAGVDMWNNTPAVKGIMAPKGEGKGVIGIQVARNGGSVENIRVTKGIVLASGGLGRSEEAKKYMPHEWTAVPRGNTGDGNRIGVECGGTLPPPNPYNGIFAPISLLQPRDKNKPIRRYPHFNIDRARPGSIIVGPDGKRFANESEPYQEFVATMHDRRIKKVYYIGDQNHLRKYGMGMALPSPYPIGRLLRQGYLISASSIAELAAKINVPITSLEETVAQCNGFAQTGKDLQFHRGDNAYDQFYGDPTVKPNSNLGPCA</sequence>
<dbReference type="Proteomes" id="UP001642482">
    <property type="component" value="Unassembled WGS sequence"/>
</dbReference>
<organism evidence="6 7">
    <name type="scientific">Sporothrix eucalyptigena</name>
    <dbReference type="NCBI Taxonomy" id="1812306"/>
    <lineage>
        <taxon>Eukaryota</taxon>
        <taxon>Fungi</taxon>
        <taxon>Dikarya</taxon>
        <taxon>Ascomycota</taxon>
        <taxon>Pezizomycotina</taxon>
        <taxon>Sordariomycetes</taxon>
        <taxon>Sordariomycetidae</taxon>
        <taxon>Ophiostomatales</taxon>
        <taxon>Ophiostomataceae</taxon>
        <taxon>Sporothrix</taxon>
    </lineage>
</organism>
<dbReference type="Gene3D" id="3.50.50.60">
    <property type="entry name" value="FAD/NAD(P)-binding domain"/>
    <property type="match status" value="1"/>
</dbReference>
<dbReference type="SUPFAM" id="SSF51905">
    <property type="entry name" value="FAD/NAD(P)-binding domain"/>
    <property type="match status" value="1"/>
</dbReference>
<protein>
    <recommendedName>
        <fullName evidence="5">FAD-dependent oxidoreductase 2 FAD-binding domain-containing protein</fullName>
    </recommendedName>
</protein>
<evidence type="ECO:0000256" key="3">
    <source>
        <dbReference type="ARBA" id="ARBA00022827"/>
    </source>
</evidence>
<dbReference type="Pfam" id="PF00890">
    <property type="entry name" value="FAD_binding_2"/>
    <property type="match status" value="1"/>
</dbReference>
<accession>A0ABP0C1D5</accession>
<evidence type="ECO:0000256" key="4">
    <source>
        <dbReference type="ARBA" id="ARBA00023002"/>
    </source>
</evidence>
<dbReference type="PANTHER" id="PTHR43400">
    <property type="entry name" value="FUMARATE REDUCTASE"/>
    <property type="match status" value="1"/>
</dbReference>
<dbReference type="EMBL" id="CAWUHD010000062">
    <property type="protein sequence ID" value="CAK7225769.1"/>
    <property type="molecule type" value="Genomic_DNA"/>
</dbReference>
<feature type="domain" description="FAD-dependent oxidoreductase 2 FAD-binding" evidence="5">
    <location>
        <begin position="3"/>
        <end position="400"/>
    </location>
</feature>
<evidence type="ECO:0000313" key="7">
    <source>
        <dbReference type="Proteomes" id="UP001642482"/>
    </source>
</evidence>
<evidence type="ECO:0000313" key="6">
    <source>
        <dbReference type="EMBL" id="CAK7225769.1"/>
    </source>
</evidence>
<dbReference type="InterPro" id="IPR050315">
    <property type="entry name" value="FAD-oxidoreductase_2"/>
</dbReference>
<dbReference type="InterPro" id="IPR003953">
    <property type="entry name" value="FAD-dep_OxRdtase_2_FAD-bd"/>
</dbReference>
<dbReference type="PANTHER" id="PTHR43400:SF10">
    <property type="entry name" value="3-OXOSTEROID 1-DEHYDROGENASE"/>
    <property type="match status" value="1"/>
</dbReference>
<comment type="cofactor">
    <cofactor evidence="1">
        <name>FAD</name>
        <dbReference type="ChEBI" id="CHEBI:57692"/>
    </cofactor>
</comment>
<dbReference type="InterPro" id="IPR027477">
    <property type="entry name" value="Succ_DH/fumarate_Rdtase_cat_sf"/>
</dbReference>
<keyword evidence="2" id="KW-0285">Flavoprotein</keyword>
<gene>
    <name evidence="6" type="ORF">SEUCBS140593_006015</name>
</gene>
<evidence type="ECO:0000256" key="1">
    <source>
        <dbReference type="ARBA" id="ARBA00001974"/>
    </source>
</evidence>
<reference evidence="6 7" key="1">
    <citation type="submission" date="2024-01" db="EMBL/GenBank/DDBJ databases">
        <authorList>
            <person name="Allen C."/>
            <person name="Tagirdzhanova G."/>
        </authorList>
    </citation>
    <scope>NUCLEOTIDE SEQUENCE [LARGE SCALE GENOMIC DNA]</scope>
</reference>
<dbReference type="Gene3D" id="3.90.700.10">
    <property type="entry name" value="Succinate dehydrogenase/fumarate reductase flavoprotein, catalytic domain"/>
    <property type="match status" value="1"/>
</dbReference>